<feature type="chain" id="PRO_5034311361" evidence="2">
    <location>
        <begin position="21"/>
        <end position="519"/>
    </location>
</feature>
<gene>
    <name evidence="5" type="primary">LOC111110221</name>
</gene>
<keyword evidence="1" id="KW-0812">Transmembrane</keyword>
<keyword evidence="1" id="KW-0472">Membrane</keyword>
<organism evidence="4 5">
    <name type="scientific">Crassostrea virginica</name>
    <name type="common">Eastern oyster</name>
    <dbReference type="NCBI Taxonomy" id="6565"/>
    <lineage>
        <taxon>Eukaryota</taxon>
        <taxon>Metazoa</taxon>
        <taxon>Spiralia</taxon>
        <taxon>Lophotrochozoa</taxon>
        <taxon>Mollusca</taxon>
        <taxon>Bivalvia</taxon>
        <taxon>Autobranchia</taxon>
        <taxon>Pteriomorphia</taxon>
        <taxon>Ostreida</taxon>
        <taxon>Ostreoidea</taxon>
        <taxon>Ostreidae</taxon>
        <taxon>Crassostrea</taxon>
    </lineage>
</organism>
<sequence length="519" mass="58670">MNRSCYTIFFLFLLSTLTTGANLNWFEAQEQCRDRGGLTIKKDKSDQSYWIGRYRRITPWIKIKGCFNDSVLSNITRKANLSIFRKSVGICQEMCQRHNTTVFAVKANNCICIEDVGATFLSESVDPQNCNSGCFLVRKDIYENECGGDSSYNVFEFESNTGIEGYGNKNQCLALQCTDQKFISRNCSEALLKKCKGNSSFGSATEWTKAMKNCKDAEQPSYLFGNVELQNANLACNSIDIPNNIALFWIGVARQKYLNKDDGWNFSIDQRESFIKCGTSTNNDYRNCLAKINNSVFCSFESSDVLTMSSSSLDTRYTTEHETLTIGKEDVTTQNTGAKDDVSDFVTVLPIIVVTGILLILAVTVVLIIYFRRKNLNQNNDAKKNAVESPSVRLRPENEEVSSHLYLKLEENSPKLSHENKVTSKRLFNDTPEYMYDHLRDKHSSNGVEDDTYHHATAGLSEDVSDYDTMEKSSVNNASDHDATYDHAHTLNNYHSDYGYNVPKQNCFNDNPYDIAGEK</sequence>
<keyword evidence="4" id="KW-1185">Reference proteome</keyword>
<evidence type="ECO:0000313" key="4">
    <source>
        <dbReference type="Proteomes" id="UP000694844"/>
    </source>
</evidence>
<evidence type="ECO:0000259" key="3">
    <source>
        <dbReference type="PROSITE" id="PS51212"/>
    </source>
</evidence>
<dbReference type="AlphaFoldDB" id="A0A8B8BHN6"/>
<evidence type="ECO:0000256" key="1">
    <source>
        <dbReference type="SAM" id="Phobius"/>
    </source>
</evidence>
<proteinExistence type="predicted"/>
<name>A0A8B8BHN6_CRAVI</name>
<keyword evidence="1" id="KW-1133">Transmembrane helix</keyword>
<protein>
    <submittedName>
        <fullName evidence="5">Uncharacterized protein LOC111110221</fullName>
    </submittedName>
</protein>
<dbReference type="GeneID" id="111110221"/>
<dbReference type="Proteomes" id="UP000694844">
    <property type="component" value="Chromosome 8"/>
</dbReference>
<dbReference type="RefSeq" id="XP_022302329.1">
    <property type="nucleotide sequence ID" value="XM_022446621.1"/>
</dbReference>
<dbReference type="KEGG" id="cvn:111110221"/>
<reference evidence="5" key="1">
    <citation type="submission" date="2025-08" db="UniProtKB">
        <authorList>
            <consortium name="RefSeq"/>
        </authorList>
    </citation>
    <scope>IDENTIFICATION</scope>
    <source>
        <tissue evidence="5">Whole sample</tissue>
    </source>
</reference>
<accession>A0A8B8BHN6</accession>
<dbReference type="InterPro" id="IPR002889">
    <property type="entry name" value="WSC_carb-bd"/>
</dbReference>
<feature type="signal peptide" evidence="2">
    <location>
        <begin position="1"/>
        <end position="20"/>
    </location>
</feature>
<evidence type="ECO:0000256" key="2">
    <source>
        <dbReference type="SAM" id="SignalP"/>
    </source>
</evidence>
<dbReference type="PROSITE" id="PS51212">
    <property type="entry name" value="WSC"/>
    <property type="match status" value="1"/>
</dbReference>
<feature type="transmembrane region" description="Helical" evidence="1">
    <location>
        <begin position="348"/>
        <end position="371"/>
    </location>
</feature>
<feature type="domain" description="WSC" evidence="3">
    <location>
        <begin position="60"/>
        <end position="158"/>
    </location>
</feature>
<keyword evidence="2" id="KW-0732">Signal</keyword>
<evidence type="ECO:0000313" key="5">
    <source>
        <dbReference type="RefSeq" id="XP_022302329.1"/>
    </source>
</evidence>